<dbReference type="GO" id="GO:0006259">
    <property type="term" value="P:DNA metabolic process"/>
    <property type="evidence" value="ECO:0007669"/>
    <property type="project" value="InterPro"/>
</dbReference>
<gene>
    <name evidence="1" type="ORF">PS718_01585</name>
</gene>
<proteinExistence type="predicted"/>
<dbReference type="GO" id="GO:0003677">
    <property type="term" value="F:DNA binding"/>
    <property type="evidence" value="ECO:0007669"/>
    <property type="project" value="InterPro"/>
</dbReference>
<reference evidence="1 2" key="1">
    <citation type="submission" date="2019-09" db="EMBL/GenBank/DDBJ databases">
        <authorList>
            <person name="Chandra G."/>
            <person name="Truman W A."/>
        </authorList>
    </citation>
    <scope>NUCLEOTIDE SEQUENCE [LARGE SCALE GENOMIC DNA]</scope>
    <source>
        <strain evidence="1">PS718</strain>
    </source>
</reference>
<name>A0A5E7B6M4_PSEFL</name>
<accession>A0A5E7B6M4</accession>
<evidence type="ECO:0000313" key="2">
    <source>
        <dbReference type="Proteomes" id="UP000325375"/>
    </source>
</evidence>
<sequence>MMMSKGVTTVPKHLKGNQADCMAVVLQAMQWQMNPFAVAQETFIVNGGALSYSLTCWSSRSDRTSMHMRQLGQL</sequence>
<dbReference type="AlphaFoldDB" id="A0A5E7B6M4"/>
<protein>
    <submittedName>
        <fullName evidence="1">Uncharacterized protein</fullName>
    </submittedName>
</protein>
<organism evidence="1 2">
    <name type="scientific">Pseudomonas fluorescens</name>
    <dbReference type="NCBI Taxonomy" id="294"/>
    <lineage>
        <taxon>Bacteria</taxon>
        <taxon>Pseudomonadati</taxon>
        <taxon>Pseudomonadota</taxon>
        <taxon>Gammaproteobacteria</taxon>
        <taxon>Pseudomonadales</taxon>
        <taxon>Pseudomonadaceae</taxon>
        <taxon>Pseudomonas</taxon>
    </lineage>
</organism>
<dbReference type="Proteomes" id="UP000325375">
    <property type="component" value="Unassembled WGS sequence"/>
</dbReference>
<evidence type="ECO:0000313" key="1">
    <source>
        <dbReference type="EMBL" id="VVN87156.1"/>
    </source>
</evidence>
<dbReference type="Pfam" id="PF03837">
    <property type="entry name" value="RecT"/>
    <property type="match status" value="1"/>
</dbReference>
<dbReference type="InterPro" id="IPR018330">
    <property type="entry name" value="RecT_fam"/>
</dbReference>
<dbReference type="EMBL" id="CABVHX010000005">
    <property type="protein sequence ID" value="VVN87156.1"/>
    <property type="molecule type" value="Genomic_DNA"/>
</dbReference>